<name>A0A363NQM3_9SPHI</name>
<evidence type="ECO:0000256" key="4">
    <source>
        <dbReference type="ARBA" id="ARBA00022723"/>
    </source>
</evidence>
<dbReference type="FunFam" id="3.40.1390.30:FF:000001">
    <property type="entry name" value="GTP cyclohydrolase 1 type 2"/>
    <property type="match status" value="1"/>
</dbReference>
<dbReference type="Pfam" id="PF01784">
    <property type="entry name" value="DUF34_NIF3"/>
    <property type="match status" value="1"/>
</dbReference>
<dbReference type="NCBIfam" id="TIGR00486">
    <property type="entry name" value="YbgI_SA1388"/>
    <property type="match status" value="1"/>
</dbReference>
<keyword evidence="4 5" id="KW-0479">Metal-binding</keyword>
<feature type="binding site" evidence="6">
    <location>
        <position position="332"/>
    </location>
    <ligand>
        <name>a divalent metal cation</name>
        <dbReference type="ChEBI" id="CHEBI:60240"/>
        <label>1</label>
    </ligand>
</feature>
<evidence type="ECO:0000256" key="3">
    <source>
        <dbReference type="ARBA" id="ARBA00022112"/>
    </source>
</evidence>
<dbReference type="PANTHER" id="PTHR13799:SF14">
    <property type="entry name" value="GTP CYCLOHYDROLASE 1 TYPE 2 HOMOLOG"/>
    <property type="match status" value="1"/>
</dbReference>
<dbReference type="RefSeq" id="WP_108635429.1">
    <property type="nucleotide sequence ID" value="NZ_DAMCKI010000027.1"/>
</dbReference>
<dbReference type="Proteomes" id="UP000250831">
    <property type="component" value="Unassembled WGS sequence"/>
</dbReference>
<protein>
    <recommendedName>
        <fullName evidence="3 5">GTP cyclohydrolase 1 type 2 homolog</fullName>
    </recommendedName>
</protein>
<feature type="binding site" evidence="6">
    <location>
        <position position="103"/>
    </location>
    <ligand>
        <name>a divalent metal cation</name>
        <dbReference type="ChEBI" id="CHEBI:60240"/>
        <label>1</label>
    </ligand>
</feature>
<dbReference type="SUPFAM" id="SSF102705">
    <property type="entry name" value="NIF3 (NGG1p interacting factor 3)-like"/>
    <property type="match status" value="1"/>
</dbReference>
<dbReference type="InterPro" id="IPR036069">
    <property type="entry name" value="DUF34/NIF3_sf"/>
</dbReference>
<dbReference type="GO" id="GO:0046872">
    <property type="term" value="F:metal ion binding"/>
    <property type="evidence" value="ECO:0007669"/>
    <property type="project" value="UniProtKB-UniRule"/>
</dbReference>
<evidence type="ECO:0000313" key="8">
    <source>
        <dbReference type="Proteomes" id="UP000250831"/>
    </source>
</evidence>
<dbReference type="InterPro" id="IPR017221">
    <property type="entry name" value="DUF34/NIF3_bac"/>
</dbReference>
<dbReference type="OrthoDB" id="9792792at2"/>
<feature type="binding site" evidence="6">
    <location>
        <position position="64"/>
    </location>
    <ligand>
        <name>a divalent metal cation</name>
        <dbReference type="ChEBI" id="CHEBI:60240"/>
        <label>2</label>
    </ligand>
</feature>
<comment type="similarity">
    <text evidence="1 5">Belongs to the GTP cyclohydrolase I type 2/NIF3 family.</text>
</comment>
<keyword evidence="8" id="KW-1185">Reference proteome</keyword>
<gene>
    <name evidence="7" type="ORF">DCO56_19520</name>
</gene>
<dbReference type="EMBL" id="QCXX01000005">
    <property type="protein sequence ID" value="PUV23106.1"/>
    <property type="molecule type" value="Genomic_DNA"/>
</dbReference>
<evidence type="ECO:0000256" key="1">
    <source>
        <dbReference type="ARBA" id="ARBA00006964"/>
    </source>
</evidence>
<feature type="binding site" evidence="6">
    <location>
        <position position="65"/>
    </location>
    <ligand>
        <name>a divalent metal cation</name>
        <dbReference type="ChEBI" id="CHEBI:60240"/>
        <label>1</label>
    </ligand>
</feature>
<evidence type="ECO:0000256" key="6">
    <source>
        <dbReference type="PIRSR" id="PIRSR602678-1"/>
    </source>
</evidence>
<reference evidence="7 8" key="1">
    <citation type="submission" date="2018-04" db="EMBL/GenBank/DDBJ databases">
        <title>Sphingobacterium sp. M46 Genome.</title>
        <authorList>
            <person name="Cheng J."/>
            <person name="Li Y."/>
        </authorList>
    </citation>
    <scope>NUCLEOTIDE SEQUENCE [LARGE SCALE GENOMIC DNA]</scope>
    <source>
        <strain evidence="7 8">M46</strain>
    </source>
</reference>
<organism evidence="7 8">
    <name type="scientific">Sphingobacterium athyrii</name>
    <dbReference type="NCBI Taxonomy" id="2152717"/>
    <lineage>
        <taxon>Bacteria</taxon>
        <taxon>Pseudomonadati</taxon>
        <taxon>Bacteroidota</taxon>
        <taxon>Sphingobacteriia</taxon>
        <taxon>Sphingobacteriales</taxon>
        <taxon>Sphingobacteriaceae</taxon>
        <taxon>Sphingobacterium</taxon>
    </lineage>
</organism>
<dbReference type="PANTHER" id="PTHR13799">
    <property type="entry name" value="NGG1 INTERACTING FACTOR 3"/>
    <property type="match status" value="1"/>
</dbReference>
<dbReference type="InterPro" id="IPR002678">
    <property type="entry name" value="DUF34/NIF3"/>
</dbReference>
<dbReference type="PIRSF" id="PIRSF037489">
    <property type="entry name" value="UCP037489_NIF3_YqfO"/>
    <property type="match status" value="1"/>
</dbReference>
<evidence type="ECO:0000256" key="5">
    <source>
        <dbReference type="PIRNR" id="PIRNR037489"/>
    </source>
</evidence>
<accession>A0A363NQM3</accession>
<evidence type="ECO:0000256" key="2">
    <source>
        <dbReference type="ARBA" id="ARBA00011643"/>
    </source>
</evidence>
<sequence length="366" mass="40627">MKIKAVIQYLEQLAPLDLQESYDNAGLIVGHADQEITKVLISLDCTEEVVQEAIEKGCNLIISHHPIVFKGLKKFNGKNYVERTVIKAIENKIALYAIHTNLDNVIGGVNSKIADKLGLVNQAILESKPNVLRKMVVFVPRSHVEEVRTALFEAGAGQIGKHYDQCSFNTAGYGSFRPLAGSAPTIGEIGTQERVEETRIEVIYTRSIERKLLLALYEAHPYEEVAYDLFDLQNTATAIGAGMIGNLAEPMDEREFLAYLKENLKLNVIRHTALLGKKVSRVAVCGGAGGFLLGAAKRSGADFFVTADYKYHEFFDAEGEIVIADTGHFESEQFTQELLYDIITKKFPNFATLTTEIDTNPIKYYS</sequence>
<dbReference type="AlphaFoldDB" id="A0A363NQM3"/>
<dbReference type="GO" id="GO:0005737">
    <property type="term" value="C:cytoplasm"/>
    <property type="evidence" value="ECO:0007669"/>
    <property type="project" value="TreeGrafter"/>
</dbReference>
<comment type="subunit">
    <text evidence="2">Homohexamer.</text>
</comment>
<dbReference type="Gene3D" id="3.30.70.120">
    <property type="match status" value="1"/>
</dbReference>
<feature type="binding site" evidence="6">
    <location>
        <position position="328"/>
    </location>
    <ligand>
        <name>a divalent metal cation</name>
        <dbReference type="ChEBI" id="CHEBI:60240"/>
        <label>1</label>
    </ligand>
</feature>
<dbReference type="FunFam" id="3.30.70.120:FF:000006">
    <property type="entry name" value="GTP cyclohydrolase 1 type 2 homolog"/>
    <property type="match status" value="1"/>
</dbReference>
<dbReference type="Gene3D" id="3.40.1390.30">
    <property type="entry name" value="NIF3 (NGG1p interacting factor 3)-like"/>
    <property type="match status" value="1"/>
</dbReference>
<evidence type="ECO:0000313" key="7">
    <source>
        <dbReference type="EMBL" id="PUV23106.1"/>
    </source>
</evidence>
<proteinExistence type="inferred from homology"/>
<comment type="caution">
    <text evidence="7">The sequence shown here is derived from an EMBL/GenBank/DDBJ whole genome shotgun (WGS) entry which is preliminary data.</text>
</comment>
<dbReference type="InterPro" id="IPR015867">
    <property type="entry name" value="N-reg_PII/ATP_PRibTrfase_C"/>
</dbReference>